<comment type="caution">
    <text evidence="1">The sequence shown here is derived from an EMBL/GenBank/DDBJ whole genome shotgun (WGS) entry which is preliminary data.</text>
</comment>
<accession>A0AA39KHR9</accession>
<name>A0AA39KHR9_ARMTA</name>
<reference evidence="1" key="1">
    <citation type="submission" date="2023-06" db="EMBL/GenBank/DDBJ databases">
        <authorList>
            <consortium name="Lawrence Berkeley National Laboratory"/>
            <person name="Ahrendt S."/>
            <person name="Sahu N."/>
            <person name="Indic B."/>
            <person name="Wong-Bajracharya J."/>
            <person name="Merenyi Z."/>
            <person name="Ke H.-M."/>
            <person name="Monk M."/>
            <person name="Kocsube S."/>
            <person name="Drula E."/>
            <person name="Lipzen A."/>
            <person name="Balint B."/>
            <person name="Henrissat B."/>
            <person name="Andreopoulos B."/>
            <person name="Martin F.M."/>
            <person name="Harder C.B."/>
            <person name="Rigling D."/>
            <person name="Ford K.L."/>
            <person name="Foster G.D."/>
            <person name="Pangilinan J."/>
            <person name="Papanicolaou A."/>
            <person name="Barry K."/>
            <person name="LaButti K."/>
            <person name="Viragh M."/>
            <person name="Koriabine M."/>
            <person name="Yan M."/>
            <person name="Riley R."/>
            <person name="Champramary S."/>
            <person name="Plett K.L."/>
            <person name="Tsai I.J."/>
            <person name="Slot J."/>
            <person name="Sipos G."/>
            <person name="Plett J."/>
            <person name="Nagy L.G."/>
            <person name="Grigoriev I.V."/>
        </authorList>
    </citation>
    <scope>NUCLEOTIDE SEQUENCE</scope>
    <source>
        <strain evidence="1">CCBAS 213</strain>
    </source>
</reference>
<protein>
    <submittedName>
        <fullName evidence="1">Uncharacterized protein</fullName>
    </submittedName>
</protein>
<dbReference type="AlphaFoldDB" id="A0AA39KHR9"/>
<keyword evidence="2" id="KW-1185">Reference proteome</keyword>
<organism evidence="1 2">
    <name type="scientific">Armillaria tabescens</name>
    <name type="common">Ringless honey mushroom</name>
    <name type="synonym">Agaricus tabescens</name>
    <dbReference type="NCBI Taxonomy" id="1929756"/>
    <lineage>
        <taxon>Eukaryota</taxon>
        <taxon>Fungi</taxon>
        <taxon>Dikarya</taxon>
        <taxon>Basidiomycota</taxon>
        <taxon>Agaricomycotina</taxon>
        <taxon>Agaricomycetes</taxon>
        <taxon>Agaricomycetidae</taxon>
        <taxon>Agaricales</taxon>
        <taxon>Marasmiineae</taxon>
        <taxon>Physalacriaceae</taxon>
        <taxon>Desarmillaria</taxon>
    </lineage>
</organism>
<dbReference type="EMBL" id="JAUEPS010000015">
    <property type="protein sequence ID" value="KAK0459118.1"/>
    <property type="molecule type" value="Genomic_DNA"/>
</dbReference>
<dbReference type="GeneID" id="85353096"/>
<dbReference type="RefSeq" id="XP_060331344.1">
    <property type="nucleotide sequence ID" value="XM_060469548.1"/>
</dbReference>
<sequence length="338" mass="37962">MHGTRCRRRHPIDCFPSRQRSCTLTFGGPEYGRLLAEEGSAVKTISLLRQFAISQLAFVLPLLLHFQNPGALARITLGRRSGYRATVGIFVRPRRSKKPTFRLACCTRNTVMVTPDISEWSKYNPVELPDLFDSNVPFQVPKFLVRDLFIPPKGYSSSRTFEFPWASFANKTKSSQQLMTPDQTPNERCVRTRRTHLSALFYLKPEPGSSFASVLTLLANPWLPLPSYDLATVSDGLLRFTCYEFPLPGSRIDKGRKVGQRCAITLVLCSKFPGPFTIFRSPRCPSPLPTPVCLVGYCGDYALSWHMHMHMQTSVIDDEMLRAQLAIVPDPGDSPASS</sequence>
<dbReference type="Proteomes" id="UP001175211">
    <property type="component" value="Unassembled WGS sequence"/>
</dbReference>
<evidence type="ECO:0000313" key="2">
    <source>
        <dbReference type="Proteomes" id="UP001175211"/>
    </source>
</evidence>
<evidence type="ECO:0000313" key="1">
    <source>
        <dbReference type="EMBL" id="KAK0459118.1"/>
    </source>
</evidence>
<gene>
    <name evidence="1" type="ORF">EV420DRAFT_1479152</name>
</gene>
<proteinExistence type="predicted"/>